<feature type="domain" description="FAD/NAD(P)-binding" evidence="5">
    <location>
        <begin position="6"/>
        <end position="302"/>
    </location>
</feature>
<dbReference type="PANTHER" id="PTHR43557:SF2">
    <property type="entry name" value="RIESKE DOMAIN-CONTAINING PROTEIN-RELATED"/>
    <property type="match status" value="1"/>
</dbReference>
<evidence type="ECO:0000259" key="5">
    <source>
        <dbReference type="Pfam" id="PF07992"/>
    </source>
</evidence>
<dbReference type="PANTHER" id="PTHR43557">
    <property type="entry name" value="APOPTOSIS-INDUCING FACTOR 1"/>
    <property type="match status" value="1"/>
</dbReference>
<keyword evidence="3" id="KW-0274">FAD</keyword>
<evidence type="ECO:0000313" key="7">
    <source>
        <dbReference type="EMBL" id="QGZ96656.1"/>
    </source>
</evidence>
<evidence type="ECO:0000256" key="4">
    <source>
        <dbReference type="ARBA" id="ARBA00023002"/>
    </source>
</evidence>
<dbReference type="RefSeq" id="WP_158767433.1">
    <property type="nucleotide sequence ID" value="NZ_CP047045.1"/>
</dbReference>
<dbReference type="EC" id="1.18.1.-" evidence="7"/>
<protein>
    <submittedName>
        <fullName evidence="7">Rhodocoxin reductase</fullName>
        <ecNumber evidence="7">1.18.1.-</ecNumber>
    </submittedName>
</protein>
<dbReference type="Gene3D" id="3.30.390.30">
    <property type="match status" value="1"/>
</dbReference>
<gene>
    <name evidence="7" type="primary">thcD</name>
    <name evidence="7" type="ORF">DSM104635_03517</name>
</gene>
<dbReference type="InterPro" id="IPR050446">
    <property type="entry name" value="FAD-oxidoreductase/Apoptosis"/>
</dbReference>
<reference evidence="8" key="1">
    <citation type="submission" date="2019-12" db="EMBL/GenBank/DDBJ databases">
        <title>Complete genome of Terracaulis silvestris 0127_4.</title>
        <authorList>
            <person name="Vieira S."/>
            <person name="Riedel T."/>
            <person name="Sproer C."/>
            <person name="Pascual J."/>
            <person name="Boedeker C."/>
            <person name="Overmann J."/>
        </authorList>
    </citation>
    <scope>NUCLEOTIDE SEQUENCE [LARGE SCALE GENOMIC DNA]</scope>
    <source>
        <strain evidence="8">0127_4</strain>
    </source>
</reference>
<feature type="domain" description="Reductase C-terminal" evidence="6">
    <location>
        <begin position="323"/>
        <end position="407"/>
    </location>
</feature>
<dbReference type="InterPro" id="IPR016156">
    <property type="entry name" value="FAD/NAD-linked_Rdtase_dimer_sf"/>
</dbReference>
<dbReference type="Proteomes" id="UP000431269">
    <property type="component" value="Chromosome"/>
</dbReference>
<proteinExistence type="predicted"/>
<sequence length="411" mass="44367">MGEIKRIIIIGAGQAGGETAQRLRQGGFAGDITLIGEEPAAPYQRPPLSKAYLKGELSMDRLLLRPAEMYAEENITLLTKLRAVWIDRSNKKVRVEGGRELPYDALVLATGAKPRKLPLVGADLEGVFLFRTAGDVDRVRERFVSGARLVVIGAGYIGLEVAAVARQCGLEVTVVETAVRPLARVTSPEVAGFFLDEHTRQGVRFVLGGQPAVLKGQDRVTGVALTDGMEIPADIVIAGIGVTPDIALAEQCGLTVANGILTDRHCRTADPAIYAIGDCAARPMVHFEGRIARLESVHNAVEGAKVVAAHLLGAKDHTEEAPWFWSDQYDLKLQIAGLFHGYEHVAFRGVMADRAFAAFYYKGERLIAVDAVNKPAEYLGAKMLIQTGRSLPPAVLEDTSRPMKELVASAR</sequence>
<organism evidence="7 8">
    <name type="scientific">Terricaulis silvestris</name>
    <dbReference type="NCBI Taxonomy" id="2686094"/>
    <lineage>
        <taxon>Bacteria</taxon>
        <taxon>Pseudomonadati</taxon>
        <taxon>Pseudomonadota</taxon>
        <taxon>Alphaproteobacteria</taxon>
        <taxon>Caulobacterales</taxon>
        <taxon>Caulobacteraceae</taxon>
        <taxon>Terricaulis</taxon>
    </lineage>
</organism>
<keyword evidence="2" id="KW-0285">Flavoprotein</keyword>
<accession>A0A6I6MT89</accession>
<dbReference type="PRINTS" id="PR00368">
    <property type="entry name" value="FADPNR"/>
</dbReference>
<dbReference type="KEGG" id="tsv:DSM104635_03517"/>
<dbReference type="GO" id="GO:0005737">
    <property type="term" value="C:cytoplasm"/>
    <property type="evidence" value="ECO:0007669"/>
    <property type="project" value="TreeGrafter"/>
</dbReference>
<comment type="cofactor">
    <cofactor evidence="1">
        <name>FAD</name>
        <dbReference type="ChEBI" id="CHEBI:57692"/>
    </cofactor>
</comment>
<dbReference type="Pfam" id="PF07992">
    <property type="entry name" value="Pyr_redox_2"/>
    <property type="match status" value="1"/>
</dbReference>
<dbReference type="GO" id="GO:0016651">
    <property type="term" value="F:oxidoreductase activity, acting on NAD(P)H"/>
    <property type="evidence" value="ECO:0007669"/>
    <property type="project" value="TreeGrafter"/>
</dbReference>
<evidence type="ECO:0000313" key="8">
    <source>
        <dbReference type="Proteomes" id="UP000431269"/>
    </source>
</evidence>
<evidence type="ECO:0000256" key="3">
    <source>
        <dbReference type="ARBA" id="ARBA00022827"/>
    </source>
</evidence>
<dbReference type="InterPro" id="IPR023753">
    <property type="entry name" value="FAD/NAD-binding_dom"/>
</dbReference>
<evidence type="ECO:0000256" key="1">
    <source>
        <dbReference type="ARBA" id="ARBA00001974"/>
    </source>
</evidence>
<name>A0A6I6MT89_9CAUL</name>
<dbReference type="InterPro" id="IPR036188">
    <property type="entry name" value="FAD/NAD-bd_sf"/>
</dbReference>
<dbReference type="AlphaFoldDB" id="A0A6I6MT89"/>
<evidence type="ECO:0000259" key="6">
    <source>
        <dbReference type="Pfam" id="PF14759"/>
    </source>
</evidence>
<dbReference type="EMBL" id="CP047045">
    <property type="protein sequence ID" value="QGZ96656.1"/>
    <property type="molecule type" value="Genomic_DNA"/>
</dbReference>
<keyword evidence="8" id="KW-1185">Reference proteome</keyword>
<dbReference type="PRINTS" id="PR00411">
    <property type="entry name" value="PNDRDTASEI"/>
</dbReference>
<dbReference type="SUPFAM" id="SSF55424">
    <property type="entry name" value="FAD/NAD-linked reductases, dimerisation (C-terminal) domain"/>
    <property type="match status" value="1"/>
</dbReference>
<evidence type="ECO:0000256" key="2">
    <source>
        <dbReference type="ARBA" id="ARBA00022630"/>
    </source>
</evidence>
<dbReference type="Pfam" id="PF14759">
    <property type="entry name" value="Reductase_C"/>
    <property type="match status" value="1"/>
</dbReference>
<dbReference type="Gene3D" id="3.50.50.60">
    <property type="entry name" value="FAD/NAD(P)-binding domain"/>
    <property type="match status" value="2"/>
</dbReference>
<keyword evidence="4 7" id="KW-0560">Oxidoreductase</keyword>
<dbReference type="SUPFAM" id="SSF51905">
    <property type="entry name" value="FAD/NAD(P)-binding domain"/>
    <property type="match status" value="2"/>
</dbReference>
<dbReference type="InterPro" id="IPR028202">
    <property type="entry name" value="Reductase_C"/>
</dbReference>